<feature type="compositionally biased region" description="Basic and acidic residues" evidence="1">
    <location>
        <begin position="30"/>
        <end position="44"/>
    </location>
</feature>
<accession>A0A061QWK1</accession>
<evidence type="ECO:0000313" key="2">
    <source>
        <dbReference type="EMBL" id="JAC62666.1"/>
    </source>
</evidence>
<organism evidence="2">
    <name type="scientific">Tetraselmis sp. GSL018</name>
    <dbReference type="NCBI Taxonomy" id="582737"/>
    <lineage>
        <taxon>Eukaryota</taxon>
        <taxon>Viridiplantae</taxon>
        <taxon>Chlorophyta</taxon>
        <taxon>core chlorophytes</taxon>
        <taxon>Chlorodendrophyceae</taxon>
        <taxon>Chlorodendrales</taxon>
        <taxon>Chlorodendraceae</taxon>
        <taxon>Tetraselmis</taxon>
    </lineage>
</organism>
<dbReference type="AlphaFoldDB" id="A0A061QWK1"/>
<dbReference type="EMBL" id="GBEZ01024310">
    <property type="protein sequence ID" value="JAC62666.1"/>
    <property type="molecule type" value="Transcribed_RNA"/>
</dbReference>
<proteinExistence type="predicted"/>
<feature type="compositionally biased region" description="Basic and acidic residues" evidence="1">
    <location>
        <begin position="1"/>
        <end position="14"/>
    </location>
</feature>
<gene>
    <name evidence="2" type="ORF">TSPGSL018_22675</name>
</gene>
<evidence type="ECO:0000256" key="1">
    <source>
        <dbReference type="SAM" id="MobiDB-lite"/>
    </source>
</evidence>
<reference evidence="2" key="1">
    <citation type="submission" date="2014-05" db="EMBL/GenBank/DDBJ databases">
        <title>The transcriptome of the halophilic microalga Tetraselmis sp. GSL018 isolated from the Great Salt Lake, Utah.</title>
        <authorList>
            <person name="Jinkerson R.E."/>
            <person name="D'Adamo S."/>
            <person name="Posewitz M.C."/>
        </authorList>
    </citation>
    <scope>NUCLEOTIDE SEQUENCE</scope>
    <source>
        <strain evidence="2">GSL018</strain>
    </source>
</reference>
<sequence>GAEEEGKERVREGEQLGISNGAKARSSPMQHDERGERDGRKGDG</sequence>
<feature type="non-terminal residue" evidence="2">
    <location>
        <position position="1"/>
    </location>
</feature>
<name>A0A061QWK1_9CHLO</name>
<feature type="region of interest" description="Disordered" evidence="1">
    <location>
        <begin position="1"/>
        <end position="44"/>
    </location>
</feature>
<protein>
    <submittedName>
        <fullName evidence="2">Uncharacterized protein</fullName>
    </submittedName>
</protein>